<evidence type="ECO:0000256" key="3">
    <source>
        <dbReference type="ARBA" id="ARBA00022448"/>
    </source>
</evidence>
<evidence type="ECO:0000256" key="6">
    <source>
        <dbReference type="ARBA" id="ARBA00022989"/>
    </source>
</evidence>
<keyword evidence="4" id="KW-1003">Cell membrane</keyword>
<organism evidence="9 10">
    <name type="scientific">Shewanella algidipiscicola</name>
    <dbReference type="NCBI Taxonomy" id="614070"/>
    <lineage>
        <taxon>Bacteria</taxon>
        <taxon>Pseudomonadati</taxon>
        <taxon>Pseudomonadota</taxon>
        <taxon>Gammaproteobacteria</taxon>
        <taxon>Alteromonadales</taxon>
        <taxon>Shewanellaceae</taxon>
        <taxon>Shewanella</taxon>
    </lineage>
</organism>
<evidence type="ECO:0000256" key="4">
    <source>
        <dbReference type="ARBA" id="ARBA00022475"/>
    </source>
</evidence>
<dbReference type="PANTHER" id="PTHR30330">
    <property type="entry name" value="AGSS FAMILY TRANSPORTER, SODIUM-ALANINE"/>
    <property type="match status" value="1"/>
</dbReference>
<dbReference type="EMBL" id="BPFB01000070">
    <property type="protein sequence ID" value="GIU02653.1"/>
    <property type="molecule type" value="Genomic_DNA"/>
</dbReference>
<keyword evidence="10" id="KW-1185">Reference proteome</keyword>
<dbReference type="InterPro" id="IPR001463">
    <property type="entry name" value="Na/Ala_symport"/>
</dbReference>
<evidence type="ECO:0000256" key="7">
    <source>
        <dbReference type="ARBA" id="ARBA00023136"/>
    </source>
</evidence>
<sequence>MKGQFEKKILLRLFDQIGKEIKYTDAESEPAGRLNSFWGLSSTMFESLLNLVETTINAINGVLWGSVLIYVLVAAGVLFTLRLGFIQFRMFGHGAKLVIQGREKINGISSFQVFCTSMAARVGTGNMAGVAVAITVGGAGAIFWMWLIALLGMATAFIESTLAQVYKVKDCDGQYRGGPAYYMERGLGKRWMGTVFSVLLIIAFGFAFNAAQANTMTDALNNAFGYDKTLVGLIIVLAAAYIITGGLKKVAKASELIVPVMAVAYLAIALVVLVMNIEQVPAALEFIVKSAFGWEEAAGGAMGAMMAGIARGLFSNEAGMGSAANIAASASPNPNHPASQGFVQMMGVFVDTIVICSASAAIILLSGVLDNPGDQKGIGLLQLALTNEVGNWAAYFVAFAIILFCFSSIIANYSYAESNVMFLTKSKKVLYVFRAVVLAMVMAGSVASLQLVWNFADLSMGMMALVNIAAIVMLSKVAFAVIKDYERQIKAGETPTFHASDFPEINGLDDGIWKGKPSATILCNDEKKSSAVPEV</sequence>
<keyword evidence="8" id="KW-0769">Symport</keyword>
<feature type="transmembrane region" description="Helical" evidence="8">
    <location>
        <begin position="431"/>
        <end position="453"/>
    </location>
</feature>
<keyword evidence="7 8" id="KW-0472">Membrane</keyword>
<gene>
    <name evidence="9" type="ORF">TUM4630_34740</name>
</gene>
<dbReference type="Proteomes" id="UP000761574">
    <property type="component" value="Unassembled WGS sequence"/>
</dbReference>
<comment type="caution">
    <text evidence="9">The sequence shown here is derived from an EMBL/GenBank/DDBJ whole genome shotgun (WGS) entry which is preliminary data.</text>
</comment>
<feature type="transmembrane region" description="Helical" evidence="8">
    <location>
        <begin position="130"/>
        <end position="158"/>
    </location>
</feature>
<evidence type="ECO:0000256" key="2">
    <source>
        <dbReference type="ARBA" id="ARBA00009261"/>
    </source>
</evidence>
<name>A0ABQ4NT66_9GAMM</name>
<feature type="transmembrane region" description="Helical" evidence="8">
    <location>
        <begin position="62"/>
        <end position="85"/>
    </location>
</feature>
<evidence type="ECO:0000256" key="8">
    <source>
        <dbReference type="RuleBase" id="RU363064"/>
    </source>
</evidence>
<dbReference type="PANTHER" id="PTHR30330:SF1">
    <property type="entry name" value="AMINO-ACID CARRIER PROTEIN ALST"/>
    <property type="match status" value="1"/>
</dbReference>
<comment type="similarity">
    <text evidence="2 8">Belongs to the alanine or glycine:cation symporter (AGCS) (TC 2.A.25) family.</text>
</comment>
<feature type="transmembrane region" description="Helical" evidence="8">
    <location>
        <begin position="348"/>
        <end position="369"/>
    </location>
</feature>
<feature type="transmembrane region" description="Helical" evidence="8">
    <location>
        <begin position="459"/>
        <end position="482"/>
    </location>
</feature>
<dbReference type="Pfam" id="PF01235">
    <property type="entry name" value="Na_Ala_symp"/>
    <property type="match status" value="1"/>
</dbReference>
<keyword evidence="6 8" id="KW-1133">Transmembrane helix</keyword>
<evidence type="ECO:0000256" key="5">
    <source>
        <dbReference type="ARBA" id="ARBA00022692"/>
    </source>
</evidence>
<keyword evidence="8" id="KW-0997">Cell inner membrane</keyword>
<proteinExistence type="inferred from homology"/>
<dbReference type="NCBIfam" id="TIGR00835">
    <property type="entry name" value="agcS"/>
    <property type="match status" value="1"/>
</dbReference>
<evidence type="ECO:0000313" key="10">
    <source>
        <dbReference type="Proteomes" id="UP000761574"/>
    </source>
</evidence>
<evidence type="ECO:0000313" key="9">
    <source>
        <dbReference type="EMBL" id="GIU02653.1"/>
    </source>
</evidence>
<dbReference type="Gene3D" id="1.20.1740.10">
    <property type="entry name" value="Amino acid/polyamine transporter I"/>
    <property type="match status" value="1"/>
</dbReference>
<protein>
    <submittedName>
        <fullName evidence="9">Sodium:alanine symporter</fullName>
    </submittedName>
</protein>
<feature type="transmembrane region" description="Helical" evidence="8">
    <location>
        <begin position="191"/>
        <end position="211"/>
    </location>
</feature>
<dbReference type="PROSITE" id="PS00873">
    <property type="entry name" value="NA_ALANINE_SYMP"/>
    <property type="match status" value="1"/>
</dbReference>
<evidence type="ECO:0000256" key="1">
    <source>
        <dbReference type="ARBA" id="ARBA00004651"/>
    </source>
</evidence>
<feature type="transmembrane region" description="Helical" evidence="8">
    <location>
        <begin position="223"/>
        <end position="244"/>
    </location>
</feature>
<reference evidence="9 10" key="1">
    <citation type="submission" date="2021-05" db="EMBL/GenBank/DDBJ databases">
        <title>Molecular characterization for Shewanella algae harboring chromosomal blaOXA-55-like strains isolated from clinical and environment sample.</title>
        <authorList>
            <person name="Ohama Y."/>
            <person name="Aoki K."/>
            <person name="Harada S."/>
            <person name="Moriya K."/>
            <person name="Ishii Y."/>
            <person name="Tateda K."/>
        </authorList>
    </citation>
    <scope>NUCLEOTIDE SEQUENCE [LARGE SCALE GENOMIC DNA]</scope>
    <source>
        <strain evidence="9 10">LMG 23746</strain>
    </source>
</reference>
<feature type="transmembrane region" description="Helical" evidence="8">
    <location>
        <begin position="256"/>
        <end position="277"/>
    </location>
</feature>
<keyword evidence="3 8" id="KW-0813">Transport</keyword>
<dbReference type="PRINTS" id="PR00175">
    <property type="entry name" value="NAALASMPORT"/>
</dbReference>
<feature type="transmembrane region" description="Helical" evidence="8">
    <location>
        <begin position="389"/>
        <end position="410"/>
    </location>
</feature>
<accession>A0ABQ4NT66</accession>
<comment type="subcellular location">
    <subcellularLocation>
        <location evidence="8">Cell inner membrane</location>
        <topology evidence="8">Multi-pass membrane protein</topology>
    </subcellularLocation>
    <subcellularLocation>
        <location evidence="1">Cell membrane</location>
        <topology evidence="1">Multi-pass membrane protein</topology>
    </subcellularLocation>
</comment>
<keyword evidence="5 8" id="KW-0812">Transmembrane</keyword>